<keyword evidence="2" id="KW-1133">Transmembrane helix</keyword>
<feature type="region of interest" description="Disordered" evidence="1">
    <location>
        <begin position="63"/>
        <end position="84"/>
    </location>
</feature>
<evidence type="ECO:0000313" key="4">
    <source>
        <dbReference type="Proteomes" id="UP001630303"/>
    </source>
</evidence>
<gene>
    <name evidence="3" type="ORF">P5G46_14025</name>
</gene>
<feature type="compositionally biased region" description="Basic and acidic residues" evidence="1">
    <location>
        <begin position="75"/>
        <end position="84"/>
    </location>
</feature>
<comment type="caution">
    <text evidence="3">The sequence shown here is derived from an EMBL/GenBank/DDBJ whole genome shotgun (WGS) entry which is preliminary data.</text>
</comment>
<feature type="transmembrane region" description="Helical" evidence="2">
    <location>
        <begin position="113"/>
        <end position="133"/>
    </location>
</feature>
<keyword evidence="2" id="KW-0472">Membrane</keyword>
<organism evidence="3 4">
    <name type="scientific">Microbacterium mcarthurae</name>
    <dbReference type="NCBI Taxonomy" id="3035918"/>
    <lineage>
        <taxon>Bacteria</taxon>
        <taxon>Bacillati</taxon>
        <taxon>Actinomycetota</taxon>
        <taxon>Actinomycetes</taxon>
        <taxon>Micrococcales</taxon>
        <taxon>Microbacteriaceae</taxon>
        <taxon>Microbacterium</taxon>
    </lineage>
</organism>
<reference evidence="3 4" key="1">
    <citation type="submission" date="2023-03" db="EMBL/GenBank/DDBJ databases">
        <title>MT1 and MT2 Draft Genomes of Novel Species.</title>
        <authorList>
            <person name="Venkateswaran K."/>
        </authorList>
    </citation>
    <scope>NUCLEOTIDE SEQUENCE [LARGE SCALE GENOMIC DNA]</scope>
    <source>
        <strain evidence="3 4">IF8SW-P5</strain>
    </source>
</reference>
<keyword evidence="2" id="KW-0812">Transmembrane</keyword>
<dbReference type="EMBL" id="JAROCE010000005">
    <property type="protein sequence ID" value="MFM2721633.1"/>
    <property type="molecule type" value="Genomic_DNA"/>
</dbReference>
<feature type="transmembrane region" description="Helical" evidence="2">
    <location>
        <begin position="20"/>
        <end position="40"/>
    </location>
</feature>
<dbReference type="Proteomes" id="UP001630303">
    <property type="component" value="Unassembled WGS sequence"/>
</dbReference>
<name>A0ABW9GIK7_9MICO</name>
<dbReference type="RefSeq" id="WP_239275970.1">
    <property type="nucleotide sequence ID" value="NZ_JAROCE010000005.1"/>
</dbReference>
<evidence type="ECO:0000256" key="2">
    <source>
        <dbReference type="SAM" id="Phobius"/>
    </source>
</evidence>
<sequence>MSLLAIAEDVRAARTRRFSLLAGFLIAAAITVGLLSMHVLNTHGTIAGHHGTVAGHHATVAGDHGDHGTGAVAPDHGERAQDPRSVDAAVDVRPLEATAGPVCAGCPSDSSTAWMACVLGLLVTVIAMVVVGARSRHRDDLAIVSAALARRRLVLRSLPPPSLTTLCISRT</sequence>
<evidence type="ECO:0000313" key="3">
    <source>
        <dbReference type="EMBL" id="MFM2721633.1"/>
    </source>
</evidence>
<accession>A0ABW9GIK7</accession>
<proteinExistence type="predicted"/>
<keyword evidence="4" id="KW-1185">Reference proteome</keyword>
<protein>
    <submittedName>
        <fullName evidence="3">Uncharacterized protein</fullName>
    </submittedName>
</protein>
<evidence type="ECO:0000256" key="1">
    <source>
        <dbReference type="SAM" id="MobiDB-lite"/>
    </source>
</evidence>